<feature type="compositionally biased region" description="Basic and acidic residues" evidence="4">
    <location>
        <begin position="1"/>
        <end position="10"/>
    </location>
</feature>
<organism evidence="6">
    <name type="scientific">Araucaria cunninghamii</name>
    <name type="common">Hoop pine</name>
    <name type="synonym">Moreton Bay pine</name>
    <dbReference type="NCBI Taxonomy" id="56994"/>
    <lineage>
        <taxon>Eukaryota</taxon>
        <taxon>Viridiplantae</taxon>
        <taxon>Streptophyta</taxon>
        <taxon>Embryophyta</taxon>
        <taxon>Tracheophyta</taxon>
        <taxon>Spermatophyta</taxon>
        <taxon>Pinopsida</taxon>
        <taxon>Pinidae</taxon>
        <taxon>Conifers II</taxon>
        <taxon>Araucariales</taxon>
        <taxon>Araucariaceae</taxon>
        <taxon>Araucaria</taxon>
    </lineage>
</organism>
<reference evidence="6" key="1">
    <citation type="submission" date="2015-03" db="EMBL/GenBank/DDBJ databases">
        <title>A transcriptome of Araucaria cunninghamii, an australian fine timber species.</title>
        <authorList>
            <person name="Jing Yi C.J.Y."/>
            <person name="Yin San L.Y.S."/>
            <person name="Abdul Karim S.S."/>
            <person name="Wan Azmi N.N."/>
            <person name="Hercus R.R."/>
            <person name="Croft L.L."/>
        </authorList>
    </citation>
    <scope>NUCLEOTIDE SEQUENCE</scope>
    <source>
        <strain evidence="6">MI0301</strain>
        <tissue evidence="6">Leaf</tissue>
    </source>
</reference>
<evidence type="ECO:0000259" key="5">
    <source>
        <dbReference type="Pfam" id="PF03081"/>
    </source>
</evidence>
<dbReference type="AlphaFoldDB" id="A0A0D6R280"/>
<dbReference type="PANTHER" id="PTHR12542:SF7">
    <property type="entry name" value="EXOCYST SUBUNIT EXO70 FAMILY PROTEIN"/>
    <property type="match status" value="1"/>
</dbReference>
<name>A0A0D6R280_ARACU</name>
<dbReference type="InterPro" id="IPR004140">
    <property type="entry name" value="Exo70"/>
</dbReference>
<dbReference type="GO" id="GO:0006887">
    <property type="term" value="P:exocytosis"/>
    <property type="evidence" value="ECO:0007669"/>
    <property type="project" value="UniProtKB-KW"/>
</dbReference>
<sequence>MDHLGDEKNKQRVLSRGNSVENSQCPPENLANLEENSKCPPQNSATGDEDLEGAEKLILKWDMASSESAKQSMIFEGREDEAEDYLRMVDEVQKLIDSVSLSQDSVHKAQNLLQMAMVRLEEEFRNILEVHSEPLDPELVFNPASMRSTISRTSSEGFMDRESNSSDDDETEEEEEEVAASHPLTEGICEMDLIPQDAIPDLHRIAERMVSAGYVRECMQVYGSIRKSIVDESLLRLGIEKLSIGDVQRLDWNILEGKIKRWIKAAKVCIRMLFASEKRLCEQIFEGISPVGETCFAELAKSATLQLFNFSEAIAISRRSPEKLFKILDLYECLSELLPDIEVIFSDEMCSHVKTQVSEILTRLGEAARGIFTEFENAIQKETSKAAIPGGTVHPITRYVMNYINLVSDYKETLIKLIVNKPSQTSKFLPEGLMDSIEEYAAACDSCNRSLLSLHLIWVTVILQHNLEDKSKLYKDVSLSHLFIMNNVHYMVRKVKASDLRDLIGDGWLRKHSGKVKQYAINYQRATWIKVLSCLRDEGIHVSGSFSSGVSKTALKERFKSFNATFEEVHRCQATWIVPDAQLREELRISIAEKLLPAYRSFLGRFKNYLESERHPEMYIKYSPEDLENAILDFFEGSPVSVHVRRGSH</sequence>
<dbReference type="EMBL" id="GCKF01038961">
    <property type="protein sequence ID" value="JAG95985.1"/>
    <property type="molecule type" value="Transcribed_RNA"/>
</dbReference>
<keyword evidence="3" id="KW-0268">Exocytosis</keyword>
<evidence type="ECO:0000313" key="6">
    <source>
        <dbReference type="EMBL" id="JAG95985.1"/>
    </source>
</evidence>
<feature type="compositionally biased region" description="Acidic residues" evidence="4">
    <location>
        <begin position="165"/>
        <end position="178"/>
    </location>
</feature>
<dbReference type="GO" id="GO:0000145">
    <property type="term" value="C:exocyst"/>
    <property type="evidence" value="ECO:0007669"/>
    <property type="project" value="InterPro"/>
</dbReference>
<dbReference type="PANTHER" id="PTHR12542">
    <property type="entry name" value="EXOCYST COMPLEX PROTEIN EXO70"/>
    <property type="match status" value="1"/>
</dbReference>
<feature type="region of interest" description="Disordered" evidence="4">
    <location>
        <begin position="151"/>
        <end position="182"/>
    </location>
</feature>
<evidence type="ECO:0000256" key="4">
    <source>
        <dbReference type="SAM" id="MobiDB-lite"/>
    </source>
</evidence>
<evidence type="ECO:0000256" key="1">
    <source>
        <dbReference type="ARBA" id="ARBA00006756"/>
    </source>
</evidence>
<proteinExistence type="inferred from homology"/>
<feature type="compositionally biased region" description="Polar residues" evidence="4">
    <location>
        <begin position="16"/>
        <end position="26"/>
    </location>
</feature>
<dbReference type="EMBL" id="GCKF01038962">
    <property type="protein sequence ID" value="JAG95984.1"/>
    <property type="molecule type" value="Transcribed_RNA"/>
</dbReference>
<dbReference type="Gene3D" id="1.20.1280.170">
    <property type="entry name" value="Exocyst complex component Exo70"/>
    <property type="match status" value="1"/>
</dbReference>
<dbReference type="Pfam" id="PF03081">
    <property type="entry name" value="Exo70_C"/>
    <property type="match status" value="1"/>
</dbReference>
<dbReference type="GO" id="GO:0015031">
    <property type="term" value="P:protein transport"/>
    <property type="evidence" value="ECO:0007669"/>
    <property type="project" value="UniProtKB-KW"/>
</dbReference>
<comment type="function">
    <text evidence="3">Component of the exocyst complex.</text>
</comment>
<dbReference type="FunFam" id="1.20.1280.170:FF:000003">
    <property type="entry name" value="Exocyst subunit Exo70 family protein"/>
    <property type="match status" value="1"/>
</dbReference>
<dbReference type="EMBL" id="GCKF01038960">
    <property type="protein sequence ID" value="JAG95986.1"/>
    <property type="molecule type" value="Transcribed_RNA"/>
</dbReference>
<evidence type="ECO:0000256" key="3">
    <source>
        <dbReference type="RuleBase" id="RU365026"/>
    </source>
</evidence>
<accession>A0A0D6R280</accession>
<dbReference type="GO" id="GO:0005546">
    <property type="term" value="F:phosphatidylinositol-4,5-bisphosphate binding"/>
    <property type="evidence" value="ECO:0007669"/>
    <property type="project" value="InterPro"/>
</dbReference>
<feature type="domain" description="Exocyst complex subunit Exo70 C-terminal" evidence="5">
    <location>
        <begin position="260"/>
        <end position="633"/>
    </location>
</feature>
<dbReference type="SUPFAM" id="SSF74788">
    <property type="entry name" value="Cullin repeat-like"/>
    <property type="match status" value="1"/>
</dbReference>
<protein>
    <recommendedName>
        <fullName evidence="3">Exocyst subunit Exo70 family protein</fullName>
    </recommendedName>
</protein>
<evidence type="ECO:0000256" key="2">
    <source>
        <dbReference type="ARBA" id="ARBA00022448"/>
    </source>
</evidence>
<dbReference type="Pfam" id="PF20669">
    <property type="entry name" value="Exo70_N"/>
    <property type="match status" value="1"/>
</dbReference>
<dbReference type="InterPro" id="IPR046364">
    <property type="entry name" value="Exo70_C"/>
</dbReference>
<keyword evidence="2 3" id="KW-0813">Transport</keyword>
<comment type="similarity">
    <text evidence="1 3">Belongs to the EXO70 family.</text>
</comment>
<keyword evidence="3" id="KW-0653">Protein transport</keyword>
<feature type="region of interest" description="Disordered" evidence="4">
    <location>
        <begin position="1"/>
        <end position="49"/>
    </location>
</feature>
<dbReference type="InterPro" id="IPR016159">
    <property type="entry name" value="Cullin_repeat-like_dom_sf"/>
</dbReference>